<reference evidence="11 12" key="1">
    <citation type="submission" date="2024-04" db="EMBL/GenBank/DDBJ databases">
        <title>Novel species of the genus Ideonella isolated from streams.</title>
        <authorList>
            <person name="Lu H."/>
        </authorList>
    </citation>
    <scope>NUCLEOTIDE SEQUENCE [LARGE SCALE GENOMIC DNA]</scope>
    <source>
        <strain evidence="11 12">BYS139W</strain>
    </source>
</reference>
<comment type="catalytic activity">
    <reaction evidence="6">
        <text>L-glutaminyl-[protein] + H2O = L-glutamyl-[protein] + NH4(+)</text>
        <dbReference type="Rhea" id="RHEA:16441"/>
        <dbReference type="Rhea" id="RHEA-COMP:10207"/>
        <dbReference type="Rhea" id="RHEA-COMP:10208"/>
        <dbReference type="ChEBI" id="CHEBI:15377"/>
        <dbReference type="ChEBI" id="CHEBI:28938"/>
        <dbReference type="ChEBI" id="CHEBI:29973"/>
        <dbReference type="ChEBI" id="CHEBI:30011"/>
        <dbReference type="EC" id="3.5.1.44"/>
    </reaction>
</comment>
<evidence type="ECO:0000256" key="4">
    <source>
        <dbReference type="ARBA" id="ARBA00022801"/>
    </source>
</evidence>
<dbReference type="SUPFAM" id="SSF52738">
    <property type="entry name" value="Methylesterase CheB, C-terminal domain"/>
    <property type="match status" value="1"/>
</dbReference>
<comment type="similarity">
    <text evidence="6">Belongs to the CheB family.</text>
</comment>
<evidence type="ECO:0000313" key="12">
    <source>
        <dbReference type="Proteomes" id="UP001368500"/>
    </source>
</evidence>
<dbReference type="InterPro" id="IPR000673">
    <property type="entry name" value="Sig_transdc_resp-reg_Me-estase"/>
</dbReference>
<evidence type="ECO:0000256" key="8">
    <source>
        <dbReference type="PROSITE-ProRule" id="PRU00169"/>
    </source>
</evidence>
<comment type="PTM">
    <text evidence="6">Phosphorylated by CheA. Phosphorylation of the N-terminal regulatory domain activates the methylesterase activity.</text>
</comment>
<dbReference type="InterPro" id="IPR011006">
    <property type="entry name" value="CheY-like_superfamily"/>
</dbReference>
<comment type="function">
    <text evidence="6">Involved in chemotaxis. Part of a chemotaxis signal transduction system that modulates chemotaxis in response to various stimuli. Catalyzes the demethylation of specific methylglutamate residues introduced into the chemoreceptors (methyl-accepting chemotaxis proteins or MCP) by CheR. Also mediates the irreversible deamidation of specific glutamine residues to glutamic acid.</text>
</comment>
<sequence length="372" mass="38941">MTTAFVVDDSAVVRQVLTETLTAGGIRVIGSAADPLFAWQKMQSAWPDVIVLDVEMPRMDGISFVRKLMAERPTPVVMCSTLTERGCETTMQALAAGAVAFVTKPKSGLKDFLADRGNGLVDAVRGAARANLRALPAHLRVPATPATSAGAATGAAPPTAIAPARALAETTDRVVAIGISTGGVQSIEVVLRGLDRTCPGIVMVQHMPAGFTASFAQRLNNTLPLEVMEAKDGDRVLNGRVLIAPGGRHMQLKRSGAQYVVEIKDGPLINHHRPSADVLMRSVAHCAGRNAIGLVMTGMGDDGARGLKEMRDAGAITGAQDEASCVVYGMPAEAVKHGGVRDVVGLGEIAGWIRRTAVEPLPGMSSPPRPRV</sequence>
<evidence type="ECO:0000256" key="3">
    <source>
        <dbReference type="ARBA" id="ARBA00022553"/>
    </source>
</evidence>
<feature type="active site" evidence="6 7">
    <location>
        <position position="180"/>
    </location>
</feature>
<dbReference type="SUPFAM" id="SSF52172">
    <property type="entry name" value="CheY-like"/>
    <property type="match status" value="1"/>
</dbReference>
<evidence type="ECO:0000259" key="10">
    <source>
        <dbReference type="PROSITE" id="PS50122"/>
    </source>
</evidence>
<keyword evidence="4 6" id="KW-0378">Hydrolase</keyword>
<dbReference type="InterPro" id="IPR001789">
    <property type="entry name" value="Sig_transdc_resp-reg_receiver"/>
</dbReference>
<dbReference type="Proteomes" id="UP001368500">
    <property type="component" value="Unassembled WGS sequence"/>
</dbReference>
<dbReference type="PROSITE" id="PS50122">
    <property type="entry name" value="CHEB"/>
    <property type="match status" value="1"/>
</dbReference>
<evidence type="ECO:0000256" key="7">
    <source>
        <dbReference type="PROSITE-ProRule" id="PRU00050"/>
    </source>
</evidence>
<dbReference type="InterPro" id="IPR035909">
    <property type="entry name" value="CheB_C"/>
</dbReference>
<dbReference type="CDD" id="cd16432">
    <property type="entry name" value="CheB_Rec"/>
    <property type="match status" value="1"/>
</dbReference>
<evidence type="ECO:0000256" key="2">
    <source>
        <dbReference type="ARBA" id="ARBA00022500"/>
    </source>
</evidence>
<comment type="subcellular location">
    <subcellularLocation>
        <location evidence="6">Cytoplasm</location>
    </subcellularLocation>
</comment>
<dbReference type="EC" id="3.1.1.61" evidence="6"/>
<proteinExistence type="inferred from homology"/>
<dbReference type="Pfam" id="PF01339">
    <property type="entry name" value="CheB_methylest"/>
    <property type="match status" value="1"/>
</dbReference>
<comment type="caution">
    <text evidence="11">The sequence shown here is derived from an EMBL/GenBank/DDBJ whole genome shotgun (WGS) entry which is preliminary data.</text>
</comment>
<feature type="domain" description="CheB-type methylesterase" evidence="10">
    <location>
        <begin position="168"/>
        <end position="350"/>
    </location>
</feature>
<protein>
    <recommendedName>
        <fullName evidence="6">Protein-glutamate methylesterase/protein-glutamine glutaminase</fullName>
        <ecNumber evidence="6">3.1.1.61</ecNumber>
        <ecNumber evidence="6">3.5.1.44</ecNumber>
    </recommendedName>
</protein>
<feature type="active site" evidence="6 7">
    <location>
        <position position="302"/>
    </location>
</feature>
<keyword evidence="3 6" id="KW-0597">Phosphoprotein</keyword>
<dbReference type="RefSeq" id="WP_341373853.1">
    <property type="nucleotide sequence ID" value="NZ_JBBUTF010000007.1"/>
</dbReference>
<evidence type="ECO:0000313" key="11">
    <source>
        <dbReference type="EMBL" id="MEK8026066.1"/>
    </source>
</evidence>
<comment type="catalytic activity">
    <reaction evidence="5 6">
        <text>[protein]-L-glutamate 5-O-methyl ester + H2O = L-glutamyl-[protein] + methanol + H(+)</text>
        <dbReference type="Rhea" id="RHEA:23236"/>
        <dbReference type="Rhea" id="RHEA-COMP:10208"/>
        <dbReference type="Rhea" id="RHEA-COMP:10311"/>
        <dbReference type="ChEBI" id="CHEBI:15377"/>
        <dbReference type="ChEBI" id="CHEBI:15378"/>
        <dbReference type="ChEBI" id="CHEBI:17790"/>
        <dbReference type="ChEBI" id="CHEBI:29973"/>
        <dbReference type="ChEBI" id="CHEBI:82795"/>
        <dbReference type="EC" id="3.1.1.61"/>
    </reaction>
</comment>
<evidence type="ECO:0000256" key="5">
    <source>
        <dbReference type="ARBA" id="ARBA00048267"/>
    </source>
</evidence>
<keyword evidence="12" id="KW-1185">Reference proteome</keyword>
<gene>
    <name evidence="6" type="primary">cheB</name>
    <name evidence="11" type="ORF">AACH11_08840</name>
</gene>
<dbReference type="PIRSF" id="PIRSF000876">
    <property type="entry name" value="RR_chemtxs_CheB"/>
    <property type="match status" value="1"/>
</dbReference>
<evidence type="ECO:0000256" key="1">
    <source>
        <dbReference type="ARBA" id="ARBA00022490"/>
    </source>
</evidence>
<feature type="modified residue" description="4-aspartylphosphate" evidence="6 8">
    <location>
        <position position="53"/>
    </location>
</feature>
<dbReference type="HAMAP" id="MF_00099">
    <property type="entry name" value="CheB_chemtxs"/>
    <property type="match status" value="1"/>
</dbReference>
<comment type="domain">
    <text evidence="6">Contains a C-terminal catalytic domain, and an N-terminal region which modulates catalytic activity.</text>
</comment>
<dbReference type="GO" id="GO:0008984">
    <property type="term" value="F:protein-glutamate methylesterase activity"/>
    <property type="evidence" value="ECO:0007669"/>
    <property type="project" value="UniProtKB-EC"/>
</dbReference>
<dbReference type="PANTHER" id="PTHR42872:SF6">
    <property type="entry name" value="PROTEIN-GLUTAMATE METHYLESTERASE_PROTEIN-GLUTAMINE GLUTAMINASE"/>
    <property type="match status" value="1"/>
</dbReference>
<keyword evidence="1 6" id="KW-0963">Cytoplasm</keyword>
<dbReference type="Pfam" id="PF00072">
    <property type="entry name" value="Response_reg"/>
    <property type="match status" value="1"/>
</dbReference>
<keyword evidence="2 6" id="KW-0145">Chemotaxis</keyword>
<dbReference type="CDD" id="cd17541">
    <property type="entry name" value="REC_CheB-like"/>
    <property type="match status" value="1"/>
</dbReference>
<evidence type="ECO:0000256" key="6">
    <source>
        <dbReference type="HAMAP-Rule" id="MF_00099"/>
    </source>
</evidence>
<dbReference type="EC" id="3.5.1.44" evidence="6"/>
<dbReference type="InterPro" id="IPR008248">
    <property type="entry name" value="CheB-like"/>
</dbReference>
<dbReference type="Gene3D" id="3.40.50.2300">
    <property type="match status" value="1"/>
</dbReference>
<name>A0ABU9B859_9BURK</name>
<organism evidence="11 12">
    <name type="scientific">Pseudaquabacterium rugosum</name>
    <dbReference type="NCBI Taxonomy" id="2984194"/>
    <lineage>
        <taxon>Bacteria</taxon>
        <taxon>Pseudomonadati</taxon>
        <taxon>Pseudomonadota</taxon>
        <taxon>Betaproteobacteria</taxon>
        <taxon>Burkholderiales</taxon>
        <taxon>Sphaerotilaceae</taxon>
        <taxon>Pseudaquabacterium</taxon>
    </lineage>
</organism>
<dbReference type="PROSITE" id="PS50110">
    <property type="entry name" value="RESPONSE_REGULATORY"/>
    <property type="match status" value="1"/>
</dbReference>
<dbReference type="NCBIfam" id="NF009206">
    <property type="entry name" value="PRK12555.1"/>
    <property type="match status" value="1"/>
</dbReference>
<dbReference type="EMBL" id="JBBUTF010000007">
    <property type="protein sequence ID" value="MEK8026066.1"/>
    <property type="molecule type" value="Genomic_DNA"/>
</dbReference>
<feature type="active site" evidence="6 7">
    <location>
        <position position="206"/>
    </location>
</feature>
<dbReference type="SMART" id="SM00448">
    <property type="entry name" value="REC"/>
    <property type="match status" value="1"/>
</dbReference>
<dbReference type="NCBIfam" id="NF001965">
    <property type="entry name" value="PRK00742.1"/>
    <property type="match status" value="1"/>
</dbReference>
<dbReference type="Gene3D" id="3.40.50.180">
    <property type="entry name" value="Methylesterase CheB, C-terminal domain"/>
    <property type="match status" value="1"/>
</dbReference>
<dbReference type="PANTHER" id="PTHR42872">
    <property type="entry name" value="PROTEIN-GLUTAMATE METHYLESTERASE/PROTEIN-GLUTAMINE GLUTAMINASE"/>
    <property type="match status" value="1"/>
</dbReference>
<accession>A0ABU9B859</accession>
<feature type="domain" description="Response regulatory" evidence="9">
    <location>
        <begin position="3"/>
        <end position="119"/>
    </location>
</feature>
<evidence type="ECO:0000259" key="9">
    <source>
        <dbReference type="PROSITE" id="PS50110"/>
    </source>
</evidence>